<organism evidence="1 2">
    <name type="scientific">Breoghania corrubedonensis</name>
    <dbReference type="NCBI Taxonomy" id="665038"/>
    <lineage>
        <taxon>Bacteria</taxon>
        <taxon>Pseudomonadati</taxon>
        <taxon>Pseudomonadota</taxon>
        <taxon>Alphaproteobacteria</taxon>
        <taxon>Hyphomicrobiales</taxon>
        <taxon>Stappiaceae</taxon>
        <taxon>Breoghania</taxon>
    </lineage>
</organism>
<name>A0A2T5UW35_9HYPH</name>
<keyword evidence="1" id="KW-0808">Transferase</keyword>
<accession>A0A2T5UW35</accession>
<dbReference type="GO" id="GO:0016740">
    <property type="term" value="F:transferase activity"/>
    <property type="evidence" value="ECO:0007669"/>
    <property type="project" value="UniProtKB-KW"/>
</dbReference>
<sequence length="383" mass="42392">MPASFGVFPLSGSGRAGWTRRLKEGFRLLSAWQHLSRIARASRSIPTTDLYFANACRDWLKPAVRSGAGELRRHREPLIRRIGANSFLAGDQAVVCRRDASGVVDAILSDPALQLTYVIDDDLDAAHDDESLPADYRSRLARLREGQYRALVERAQTIVVPTDHLAAKFAATHDVRQLGPVWAGPLADDSHFDRLARGKAFQIAYLGSVTHGADRAFVIKVLEAVLAARPDAAVTMIARGKLGCSLDGHPRLRLRRPLPWALHRARHARLRFHLALYPMLDTPFNRGRSINKVIEHAVLGAVGLYSADWVFADRIRDGETGFLAPNEESAWVAAILSAMDDPAGLRAMQAKARAAAQVLNDPTPQRLFWGERLGLEGWRRFEA</sequence>
<evidence type="ECO:0000313" key="1">
    <source>
        <dbReference type="EMBL" id="PTW55719.1"/>
    </source>
</evidence>
<dbReference type="Gene3D" id="3.40.50.2000">
    <property type="entry name" value="Glycogen Phosphorylase B"/>
    <property type="match status" value="1"/>
</dbReference>
<keyword evidence="2" id="KW-1185">Reference proteome</keyword>
<proteinExistence type="predicted"/>
<evidence type="ECO:0000313" key="2">
    <source>
        <dbReference type="Proteomes" id="UP000244081"/>
    </source>
</evidence>
<comment type="caution">
    <text evidence="1">The sequence shown here is derived from an EMBL/GenBank/DDBJ whole genome shotgun (WGS) entry which is preliminary data.</text>
</comment>
<reference evidence="1 2" key="1">
    <citation type="submission" date="2018-04" db="EMBL/GenBank/DDBJ databases">
        <title>Genomic Encyclopedia of Archaeal and Bacterial Type Strains, Phase II (KMG-II): from individual species to whole genera.</title>
        <authorList>
            <person name="Goeker M."/>
        </authorList>
    </citation>
    <scope>NUCLEOTIDE SEQUENCE [LARGE SCALE GENOMIC DNA]</scope>
    <source>
        <strain evidence="1 2">DSM 23382</strain>
    </source>
</reference>
<dbReference type="EMBL" id="QAYG01000012">
    <property type="protein sequence ID" value="PTW55719.1"/>
    <property type="molecule type" value="Genomic_DNA"/>
</dbReference>
<protein>
    <submittedName>
        <fullName evidence="1">Glycosyltransferase involved in cell wall biosynthesis</fullName>
    </submittedName>
</protein>
<gene>
    <name evidence="1" type="ORF">C8N35_11244</name>
</gene>
<dbReference type="Proteomes" id="UP000244081">
    <property type="component" value="Unassembled WGS sequence"/>
</dbReference>
<dbReference type="AlphaFoldDB" id="A0A2T5UW35"/>
<dbReference type="SUPFAM" id="SSF53756">
    <property type="entry name" value="UDP-Glycosyltransferase/glycogen phosphorylase"/>
    <property type="match status" value="1"/>
</dbReference>